<keyword evidence="5" id="KW-1185">Reference proteome</keyword>
<evidence type="ECO:0000256" key="1">
    <source>
        <dbReference type="ARBA" id="ARBA00022801"/>
    </source>
</evidence>
<dbReference type="STRING" id="745531.A0A0C3S7A6"/>
<dbReference type="EMBL" id="KN840440">
    <property type="protein sequence ID" value="KIP12291.1"/>
    <property type="molecule type" value="Genomic_DNA"/>
</dbReference>
<dbReference type="Gene3D" id="3.90.79.10">
    <property type="entry name" value="Nucleoside Triphosphate Pyrophosphohydrolase"/>
    <property type="match status" value="1"/>
</dbReference>
<dbReference type="GO" id="GO:0006754">
    <property type="term" value="P:ATP biosynthetic process"/>
    <property type="evidence" value="ECO:0007669"/>
    <property type="project" value="TreeGrafter"/>
</dbReference>
<dbReference type="PANTHER" id="PTHR21340:SF0">
    <property type="entry name" value="BIS(5'-NUCLEOSYL)-TETRAPHOSPHATASE [ASYMMETRICAL]"/>
    <property type="match status" value="1"/>
</dbReference>
<feature type="domain" description="Nudix hydrolase" evidence="3">
    <location>
        <begin position="40"/>
        <end position="201"/>
    </location>
</feature>
<evidence type="ECO:0000313" key="5">
    <source>
        <dbReference type="Proteomes" id="UP000053257"/>
    </source>
</evidence>
<organism evidence="4 5">
    <name type="scientific">Phlebiopsis gigantea (strain 11061_1 CR5-6)</name>
    <name type="common">White-rot fungus</name>
    <name type="synonym">Peniophora gigantea</name>
    <dbReference type="NCBI Taxonomy" id="745531"/>
    <lineage>
        <taxon>Eukaryota</taxon>
        <taxon>Fungi</taxon>
        <taxon>Dikarya</taxon>
        <taxon>Basidiomycota</taxon>
        <taxon>Agaricomycotina</taxon>
        <taxon>Agaricomycetes</taxon>
        <taxon>Polyporales</taxon>
        <taxon>Phanerochaetaceae</taxon>
        <taxon>Phlebiopsis</taxon>
    </lineage>
</organism>
<dbReference type="InterPro" id="IPR051325">
    <property type="entry name" value="Nudix_hydrolase_domain"/>
</dbReference>
<dbReference type="PROSITE" id="PS00893">
    <property type="entry name" value="NUDIX_BOX"/>
    <property type="match status" value="1"/>
</dbReference>
<gene>
    <name evidence="4" type="ORF">PHLGIDRAFT_329130</name>
</gene>
<dbReference type="HOGENOM" id="CLU_037162_2_0_1"/>
<feature type="compositionally biased region" description="Low complexity" evidence="2">
    <location>
        <begin position="16"/>
        <end position="30"/>
    </location>
</feature>
<proteinExistence type="predicted"/>
<dbReference type="InterPro" id="IPR000086">
    <property type="entry name" value="NUDIX_hydrolase_dom"/>
</dbReference>
<dbReference type="OrthoDB" id="10259236at2759"/>
<accession>A0A0C3S7A6</accession>
<sequence length="215" mass="23449">MALNSGIHPEPAAAHGTRTTNGASSSTTRTTTVAQHLAGSFVISSGSTLFRRAADSGELQLCVLHQPQKNKYVLPKGRKDFGESIEAACLRETFEETGYPCEFVPLRMATRATAPGDVRARDDAVTRDDMLEPVGVTVQDRGKKGGKLIMWYVTRVLDGAVRQDGTQMDSECFESQFLKAERAIPMLTAQEHRDLAAQALELIRTTEAILGRNVI</sequence>
<protein>
    <recommendedName>
        <fullName evidence="3">Nudix hydrolase domain-containing protein</fullName>
    </recommendedName>
</protein>
<name>A0A0C3S7A6_PHLG1</name>
<dbReference type="Proteomes" id="UP000053257">
    <property type="component" value="Unassembled WGS sequence"/>
</dbReference>
<keyword evidence="1" id="KW-0378">Hydrolase</keyword>
<reference evidence="4 5" key="1">
    <citation type="journal article" date="2014" name="PLoS Genet.">
        <title>Analysis of the Phlebiopsis gigantea genome, transcriptome and secretome provides insight into its pioneer colonization strategies of wood.</title>
        <authorList>
            <person name="Hori C."/>
            <person name="Ishida T."/>
            <person name="Igarashi K."/>
            <person name="Samejima M."/>
            <person name="Suzuki H."/>
            <person name="Master E."/>
            <person name="Ferreira P."/>
            <person name="Ruiz-Duenas F.J."/>
            <person name="Held B."/>
            <person name="Canessa P."/>
            <person name="Larrondo L.F."/>
            <person name="Schmoll M."/>
            <person name="Druzhinina I.S."/>
            <person name="Kubicek C.P."/>
            <person name="Gaskell J.A."/>
            <person name="Kersten P."/>
            <person name="St John F."/>
            <person name="Glasner J."/>
            <person name="Sabat G."/>
            <person name="Splinter BonDurant S."/>
            <person name="Syed K."/>
            <person name="Yadav J."/>
            <person name="Mgbeahuruike A.C."/>
            <person name="Kovalchuk A."/>
            <person name="Asiegbu F.O."/>
            <person name="Lackner G."/>
            <person name="Hoffmeister D."/>
            <person name="Rencoret J."/>
            <person name="Gutierrez A."/>
            <person name="Sun H."/>
            <person name="Lindquist E."/>
            <person name="Barry K."/>
            <person name="Riley R."/>
            <person name="Grigoriev I.V."/>
            <person name="Henrissat B."/>
            <person name="Kues U."/>
            <person name="Berka R.M."/>
            <person name="Martinez A.T."/>
            <person name="Covert S.F."/>
            <person name="Blanchette R.A."/>
            <person name="Cullen D."/>
        </authorList>
    </citation>
    <scope>NUCLEOTIDE SEQUENCE [LARGE SCALE GENOMIC DNA]</scope>
    <source>
        <strain evidence="4 5">11061_1 CR5-6</strain>
    </source>
</reference>
<dbReference type="InterPro" id="IPR015797">
    <property type="entry name" value="NUDIX_hydrolase-like_dom_sf"/>
</dbReference>
<evidence type="ECO:0000313" key="4">
    <source>
        <dbReference type="EMBL" id="KIP12291.1"/>
    </source>
</evidence>
<dbReference type="Pfam" id="PF00293">
    <property type="entry name" value="NUDIX"/>
    <property type="match status" value="1"/>
</dbReference>
<dbReference type="GO" id="GO:0006167">
    <property type="term" value="P:AMP biosynthetic process"/>
    <property type="evidence" value="ECO:0007669"/>
    <property type="project" value="TreeGrafter"/>
</dbReference>
<evidence type="ECO:0000259" key="3">
    <source>
        <dbReference type="PROSITE" id="PS51462"/>
    </source>
</evidence>
<dbReference type="PROSITE" id="PS51462">
    <property type="entry name" value="NUDIX"/>
    <property type="match status" value="1"/>
</dbReference>
<dbReference type="GO" id="GO:0004081">
    <property type="term" value="F:bis(5'-nucleosyl)-tetraphosphatase (asymmetrical) activity"/>
    <property type="evidence" value="ECO:0007669"/>
    <property type="project" value="TreeGrafter"/>
</dbReference>
<dbReference type="AlphaFoldDB" id="A0A0C3S7A6"/>
<dbReference type="InterPro" id="IPR020084">
    <property type="entry name" value="NUDIX_hydrolase_CS"/>
</dbReference>
<evidence type="ECO:0000256" key="2">
    <source>
        <dbReference type="SAM" id="MobiDB-lite"/>
    </source>
</evidence>
<feature type="region of interest" description="Disordered" evidence="2">
    <location>
        <begin position="1"/>
        <end position="30"/>
    </location>
</feature>
<dbReference type="PANTHER" id="PTHR21340">
    <property type="entry name" value="DIADENOSINE 5,5-P1,P4-TETRAPHOSPHATE PYROPHOSPHOHYDROLASE MUTT"/>
    <property type="match status" value="1"/>
</dbReference>
<dbReference type="SUPFAM" id="SSF55811">
    <property type="entry name" value="Nudix"/>
    <property type="match status" value="1"/>
</dbReference>